<sequence length="75" mass="8613">MRGTIVLENVDNEIIEKVFVDESEESRSKAKIYLTQNKLVIEIEAKDFNALRASINSYLRLIRVCVETLEVIKNG</sequence>
<dbReference type="NCBIfam" id="NF011470">
    <property type="entry name" value="PRK14887.1"/>
    <property type="match status" value="1"/>
</dbReference>
<dbReference type="AlphaFoldDB" id="A0A7C3YN02"/>
<reference evidence="2" key="1">
    <citation type="journal article" date="2020" name="mSystems">
        <title>Genome- and Community-Level Interaction Insights into Carbon Utilization and Element Cycling Functions of Hydrothermarchaeota in Hydrothermal Sediment.</title>
        <authorList>
            <person name="Zhou Z."/>
            <person name="Liu Y."/>
            <person name="Xu W."/>
            <person name="Pan J."/>
            <person name="Luo Z.H."/>
            <person name="Li M."/>
        </authorList>
    </citation>
    <scope>NUCLEOTIDE SEQUENCE [LARGE SCALE GENOMIC DNA]</scope>
    <source>
        <strain evidence="3">SpSt-62</strain>
        <strain evidence="2">SpSt-97</strain>
    </source>
</reference>
<evidence type="ECO:0000313" key="3">
    <source>
        <dbReference type="EMBL" id="HGU59420.1"/>
    </source>
</evidence>
<evidence type="ECO:0000313" key="2">
    <source>
        <dbReference type="EMBL" id="HGE65846.1"/>
    </source>
</evidence>
<comment type="caution">
    <text evidence="2">The sequence shown here is derived from an EMBL/GenBank/DDBJ whole genome shotgun (WGS) entry which is preliminary data.</text>
</comment>
<name>A0A7C3YN02_9EURY</name>
<proteinExistence type="inferred from homology"/>
<dbReference type="EMBL" id="DTPI01000008">
    <property type="protein sequence ID" value="HGE65846.1"/>
    <property type="molecule type" value="Genomic_DNA"/>
</dbReference>
<evidence type="ECO:0000256" key="1">
    <source>
        <dbReference type="ARBA" id="ARBA00007073"/>
    </source>
</evidence>
<comment type="similarity">
    <text evidence="1">Belongs to the CTAG/PCC1 family.</text>
</comment>
<dbReference type="Pfam" id="PF09341">
    <property type="entry name" value="Pcc1"/>
    <property type="match status" value="1"/>
</dbReference>
<dbReference type="EMBL" id="DTAK01000030">
    <property type="protein sequence ID" value="HGU59420.1"/>
    <property type="molecule type" value="Genomic_DNA"/>
</dbReference>
<evidence type="ECO:0008006" key="4">
    <source>
        <dbReference type="Google" id="ProtNLM"/>
    </source>
</evidence>
<dbReference type="Gene3D" id="3.30.310.50">
    <property type="entry name" value="Alpha-D-phosphohexomutase, C-terminal domain"/>
    <property type="match status" value="1"/>
</dbReference>
<protein>
    <recommendedName>
        <fullName evidence="4">KEOPS complex Pcc1-like subunit</fullName>
    </recommendedName>
</protein>
<gene>
    <name evidence="3" type="ORF">ENT89_04490</name>
    <name evidence="2" type="ORF">ENX77_01760</name>
</gene>
<organism evidence="2">
    <name type="scientific">Geoglobus ahangari</name>
    <dbReference type="NCBI Taxonomy" id="113653"/>
    <lineage>
        <taxon>Archaea</taxon>
        <taxon>Methanobacteriati</taxon>
        <taxon>Methanobacteriota</taxon>
        <taxon>Archaeoglobi</taxon>
        <taxon>Archaeoglobales</taxon>
        <taxon>Archaeoglobaceae</taxon>
        <taxon>Geoglobus</taxon>
    </lineage>
</organism>
<accession>A0A7C3YN02</accession>
<dbReference type="InterPro" id="IPR015419">
    <property type="entry name" value="CTAG/Pcc1"/>
</dbReference>